<evidence type="ECO:0000259" key="3">
    <source>
        <dbReference type="Pfam" id="PF09314"/>
    </source>
</evidence>
<evidence type="ECO:0000259" key="2">
    <source>
        <dbReference type="Pfam" id="PF00534"/>
    </source>
</evidence>
<feature type="domain" description="Glycosyl transferase family 1" evidence="2">
    <location>
        <begin position="225"/>
        <end position="350"/>
    </location>
</feature>
<dbReference type="PANTHER" id="PTHR12526:SF636">
    <property type="entry name" value="BLL3647 PROTEIN"/>
    <property type="match status" value="1"/>
</dbReference>
<dbReference type="InterPro" id="IPR015393">
    <property type="entry name" value="DUF1972"/>
</dbReference>
<reference evidence="4 5" key="1">
    <citation type="journal article" date="2019" name="Int. J. Syst. Evol. Microbiol.">
        <title>The Global Catalogue of Microorganisms (GCM) 10K type strain sequencing project: providing services to taxonomists for standard genome sequencing and annotation.</title>
        <authorList>
            <consortium name="The Broad Institute Genomics Platform"/>
            <consortium name="The Broad Institute Genome Sequencing Center for Infectious Disease"/>
            <person name="Wu L."/>
            <person name="Ma J."/>
        </authorList>
    </citation>
    <scope>NUCLEOTIDE SEQUENCE [LARGE SCALE GENOMIC DNA]</scope>
    <source>
        <strain evidence="4 5">JCM 14323</strain>
    </source>
</reference>
<dbReference type="RefSeq" id="WP_157427518.1">
    <property type="nucleotide sequence ID" value="NZ_BAAANK010000003.1"/>
</dbReference>
<feature type="domain" description="DUF1972" evidence="3">
    <location>
        <begin position="14"/>
        <end position="184"/>
    </location>
</feature>
<dbReference type="Pfam" id="PF09314">
    <property type="entry name" value="DUF1972"/>
    <property type="match status" value="1"/>
</dbReference>
<evidence type="ECO:0000313" key="4">
    <source>
        <dbReference type="EMBL" id="GAA1831382.1"/>
    </source>
</evidence>
<dbReference type="PANTHER" id="PTHR12526">
    <property type="entry name" value="GLYCOSYLTRANSFERASE"/>
    <property type="match status" value="1"/>
</dbReference>
<name>A0ABN2MMV7_9MICO</name>
<gene>
    <name evidence="4" type="ORF">GCM10009750_14220</name>
</gene>
<comment type="caution">
    <text evidence="4">The sequence shown here is derived from an EMBL/GenBank/DDBJ whole genome shotgun (WGS) entry which is preliminary data.</text>
</comment>
<evidence type="ECO:0000313" key="5">
    <source>
        <dbReference type="Proteomes" id="UP001501746"/>
    </source>
</evidence>
<protein>
    <submittedName>
        <fullName evidence="4">DUF1972 domain-containing protein</fullName>
    </submittedName>
</protein>
<dbReference type="InterPro" id="IPR001296">
    <property type="entry name" value="Glyco_trans_1"/>
</dbReference>
<keyword evidence="1" id="KW-0808">Transferase</keyword>
<proteinExistence type="predicted"/>
<dbReference type="Gene3D" id="3.40.50.2000">
    <property type="entry name" value="Glycogen Phosphorylase B"/>
    <property type="match status" value="2"/>
</dbReference>
<dbReference type="SUPFAM" id="SSF53756">
    <property type="entry name" value="UDP-Glycosyltransferase/glycogen phosphorylase"/>
    <property type="match status" value="1"/>
</dbReference>
<keyword evidence="5" id="KW-1185">Reference proteome</keyword>
<dbReference type="EMBL" id="BAAANK010000003">
    <property type="protein sequence ID" value="GAA1831382.1"/>
    <property type="molecule type" value="Genomic_DNA"/>
</dbReference>
<dbReference type="Pfam" id="PF00534">
    <property type="entry name" value="Glycos_transf_1"/>
    <property type="match status" value="1"/>
</dbReference>
<sequence>MNPNERPVIGAPVVRILGTHGIPAAYGGFETAAENVALHLRDHGWRPIVYCQAEGTGPVVEDVWNGIERVTIPVARDGWLGTSLFDLRSIRHATRFRDTCLTFGYNTAVFNVWQRAKRIPNVINMDGIEWSRARWGKFRQAILYANERIACWVGDRLIADHPEIEVYLARKARRSKLTTITYGAHAVSDAPTTSVLARGLVPGGYATLVCRPIPENSILELVGAFSARTRGCRLVVVGDYRDDDPYQRAVMAAASEEVSFVGAIYDPVELAALRFHGVAYLHGHTVGGTNPSLVEAMAAGNPVIAHDNPYNRWVAGDGAKYFDSAASAAAQLDLVLGSEPLRARMSAAVRARHAAEFTWEHVAGQYEALLDGIRPPSRAAAVTREEFA</sequence>
<dbReference type="Proteomes" id="UP001501746">
    <property type="component" value="Unassembled WGS sequence"/>
</dbReference>
<accession>A0ABN2MMV7</accession>
<organism evidence="4 5">
    <name type="scientific">Agromyces salentinus</name>
    <dbReference type="NCBI Taxonomy" id="269421"/>
    <lineage>
        <taxon>Bacteria</taxon>
        <taxon>Bacillati</taxon>
        <taxon>Actinomycetota</taxon>
        <taxon>Actinomycetes</taxon>
        <taxon>Micrococcales</taxon>
        <taxon>Microbacteriaceae</taxon>
        <taxon>Agromyces</taxon>
    </lineage>
</organism>
<evidence type="ECO:0000256" key="1">
    <source>
        <dbReference type="ARBA" id="ARBA00022679"/>
    </source>
</evidence>